<proteinExistence type="predicted"/>
<evidence type="ECO:0000313" key="3">
    <source>
        <dbReference type="Proteomes" id="UP000510868"/>
    </source>
</evidence>
<dbReference type="RefSeq" id="WP_181462677.1">
    <property type="nucleotide sequence ID" value="NZ_CP059275.1"/>
</dbReference>
<feature type="coiled-coil region" evidence="1">
    <location>
        <begin position="21"/>
        <end position="65"/>
    </location>
</feature>
<reference evidence="2 3" key="1">
    <citation type="submission" date="2020-07" db="EMBL/GenBank/DDBJ databases">
        <title>Genome sequence of Lactobacillus reuteri CNEI-KCA3 isolated from the faeces of a reared-broiler chicken, South-East Nigeria, reveals presence of CRISPR arrays.</title>
        <authorList>
            <person name="Anukam K.C."/>
            <person name="Ibezim C.N."/>
            <person name="BeecK W.V."/>
            <person name="Allonsius C."/>
            <person name="Broek M.D."/>
            <person name="Tuyaerts I."/>
            <person name="Attama A."/>
            <person name="Esimone C.O."/>
            <person name="Lebeer S."/>
        </authorList>
    </citation>
    <scope>NUCLEOTIDE SEQUENCE [LARGE SCALE GENOMIC DNA]</scope>
    <source>
        <strain evidence="2 3">CNEI-KCA3</strain>
    </source>
</reference>
<sequence length="66" mass="7434">MNNQQQTGKAEKVASKLINKLALTELELANREVDIDELNARIQQLTQVNQQLKSQQNKSAEEKEAA</sequence>
<evidence type="ECO:0000313" key="2">
    <source>
        <dbReference type="EMBL" id="QLQ62053.1"/>
    </source>
</evidence>
<dbReference type="Proteomes" id="UP000510868">
    <property type="component" value="Chromosome"/>
</dbReference>
<accession>A0A7L6BIP3</accession>
<organism evidence="2 3">
    <name type="scientific">Limosilactobacillus reuteri</name>
    <name type="common">Lactobacillus reuteri</name>
    <dbReference type="NCBI Taxonomy" id="1598"/>
    <lineage>
        <taxon>Bacteria</taxon>
        <taxon>Bacillati</taxon>
        <taxon>Bacillota</taxon>
        <taxon>Bacilli</taxon>
        <taxon>Lactobacillales</taxon>
        <taxon>Lactobacillaceae</taxon>
        <taxon>Limosilactobacillus</taxon>
    </lineage>
</organism>
<name>A0A7L6BIP3_LIMRT</name>
<protein>
    <submittedName>
        <fullName evidence="2">Uncharacterized protein</fullName>
    </submittedName>
</protein>
<dbReference type="EMBL" id="CP059275">
    <property type="protein sequence ID" value="QLQ62053.1"/>
    <property type="molecule type" value="Genomic_DNA"/>
</dbReference>
<gene>
    <name evidence="2" type="ORF">HHK02_01635</name>
</gene>
<keyword evidence="1" id="KW-0175">Coiled coil</keyword>
<evidence type="ECO:0000256" key="1">
    <source>
        <dbReference type="SAM" id="Coils"/>
    </source>
</evidence>
<dbReference type="AlphaFoldDB" id="A0A7L6BIP3"/>